<evidence type="ECO:0000313" key="2">
    <source>
        <dbReference type="EMBL" id="QSZ67946.1"/>
    </source>
</evidence>
<keyword evidence="1" id="KW-0812">Transmembrane</keyword>
<feature type="transmembrane region" description="Helical" evidence="1">
    <location>
        <begin position="12"/>
        <end position="31"/>
    </location>
</feature>
<dbReference type="InterPro" id="IPR012340">
    <property type="entry name" value="NA-bd_OB-fold"/>
</dbReference>
<dbReference type="EMBL" id="CP036172">
    <property type="protein sequence ID" value="QSZ67946.1"/>
    <property type="molecule type" value="Genomic_DNA"/>
</dbReference>
<reference evidence="2" key="2">
    <citation type="submission" date="2019-02" db="EMBL/GenBank/DDBJ databases">
        <authorList>
            <person name="Chen S.-C."/>
            <person name="Chien H.-H."/>
            <person name="Lai M.-C."/>
        </authorList>
    </citation>
    <scope>NUCLEOTIDE SEQUENCE</scope>
    <source>
        <strain evidence="2">N2F9704</strain>
    </source>
</reference>
<keyword evidence="1" id="KW-1133">Transmembrane helix</keyword>
<sequence>MDIGKVNVRISALPLAAFAFFLLVVIASVVITGDMSILLWGVPTLVFLLIIPAALNYMSQTQYIDLVPVYEREAKEYRIRMINENLLNKPVKIKGVVERASFKYLNRPQFLVADRTGEISVKMFTSPQEDINKDDVVEVLGMVIHRFVAVGEPVINCVSIRKIEAEKKK</sequence>
<protein>
    <submittedName>
        <fullName evidence="2">Nucleotide-binding protein</fullName>
    </submittedName>
</protein>
<organism evidence="2 3">
    <name type="scientific">Methanofollis aquaemaris</name>
    <dbReference type="NCBI Taxonomy" id="126734"/>
    <lineage>
        <taxon>Archaea</taxon>
        <taxon>Methanobacteriati</taxon>
        <taxon>Methanobacteriota</taxon>
        <taxon>Stenosarchaea group</taxon>
        <taxon>Methanomicrobia</taxon>
        <taxon>Methanomicrobiales</taxon>
        <taxon>Methanomicrobiaceae</taxon>
        <taxon>Methanofollis</taxon>
    </lineage>
</organism>
<dbReference type="KEGG" id="maqe:RJ40_10785"/>
<proteinExistence type="predicted"/>
<reference evidence="2" key="1">
    <citation type="journal article" date="2001" name="Int. J. Syst. Evol. Microbiol.">
        <title>Methanofollis aquaemaris sp. nov., a methanogen isolated from an aquaculture fish pond.</title>
        <authorList>
            <person name="Lai M.C."/>
            <person name="Chen S.C."/>
        </authorList>
    </citation>
    <scope>NUCLEOTIDE SEQUENCE</scope>
    <source>
        <strain evidence="2">N2F9704</strain>
    </source>
</reference>
<name>A0A8A3S8R1_9EURY</name>
<accession>A0A8A3S8R1</accession>
<dbReference type="Proteomes" id="UP001042704">
    <property type="component" value="Chromosome"/>
</dbReference>
<evidence type="ECO:0000256" key="1">
    <source>
        <dbReference type="SAM" id="Phobius"/>
    </source>
</evidence>
<feature type="transmembrane region" description="Helical" evidence="1">
    <location>
        <begin position="37"/>
        <end position="55"/>
    </location>
</feature>
<evidence type="ECO:0000313" key="3">
    <source>
        <dbReference type="Proteomes" id="UP001042704"/>
    </source>
</evidence>
<keyword evidence="1" id="KW-0472">Membrane</keyword>
<dbReference type="Gene3D" id="2.40.50.140">
    <property type="entry name" value="Nucleic acid-binding proteins"/>
    <property type="match status" value="1"/>
</dbReference>
<gene>
    <name evidence="2" type="ORF">RJ40_10785</name>
</gene>
<keyword evidence="3" id="KW-1185">Reference proteome</keyword>
<dbReference type="AlphaFoldDB" id="A0A8A3S8R1"/>